<gene>
    <name evidence="2" type="ORF">C6N14_09550</name>
</gene>
<feature type="transmembrane region" description="Helical" evidence="1">
    <location>
        <begin position="9"/>
        <end position="30"/>
    </location>
</feature>
<proteinExistence type="predicted"/>
<comment type="caution">
    <text evidence="2">The sequence shown here is derived from an EMBL/GenBank/DDBJ whole genome shotgun (WGS) entry which is preliminary data.</text>
</comment>
<dbReference type="RefSeq" id="WP_108146089.1">
    <property type="nucleotide sequence ID" value="NZ_PYGR01000038.1"/>
</dbReference>
<organism evidence="2 3">
    <name type="scientific">Enterococcus mundtii</name>
    <dbReference type="NCBI Taxonomy" id="53346"/>
    <lineage>
        <taxon>Bacteria</taxon>
        <taxon>Bacillati</taxon>
        <taxon>Bacillota</taxon>
        <taxon>Bacilli</taxon>
        <taxon>Lactobacillales</taxon>
        <taxon>Enterococcaceae</taxon>
        <taxon>Enterococcus</taxon>
    </lineage>
</organism>
<sequence>MKKRMNKQLLIGITIIISLVIIVIGGKAYMDKREERKVQELLIAEKESLQALKNIFANILEVKIEHSGYFSMTDSYDMFVTMTNTKQQSVYFSYGFGKHSREILDYGIEDRSIQTKGITKNKIKVIYSNGEEDYV</sequence>
<evidence type="ECO:0000313" key="2">
    <source>
        <dbReference type="EMBL" id="PTO35009.1"/>
    </source>
</evidence>
<keyword evidence="1" id="KW-0472">Membrane</keyword>
<evidence type="ECO:0000256" key="1">
    <source>
        <dbReference type="SAM" id="Phobius"/>
    </source>
</evidence>
<evidence type="ECO:0000313" key="3">
    <source>
        <dbReference type="Proteomes" id="UP000244022"/>
    </source>
</evidence>
<dbReference type="Proteomes" id="UP000244022">
    <property type="component" value="Unassembled WGS sequence"/>
</dbReference>
<evidence type="ECO:0008006" key="4">
    <source>
        <dbReference type="Google" id="ProtNLM"/>
    </source>
</evidence>
<protein>
    <recommendedName>
        <fullName evidence="4">DUF1433 domain-containing protein</fullName>
    </recommendedName>
</protein>
<name>A0A2T5DBH2_ENTMU</name>
<dbReference type="EMBL" id="PYGR01000038">
    <property type="protein sequence ID" value="PTO35009.1"/>
    <property type="molecule type" value="Genomic_DNA"/>
</dbReference>
<accession>A0A2T5DBH2</accession>
<keyword evidence="1" id="KW-0812">Transmembrane</keyword>
<reference evidence="2 3" key="1">
    <citation type="submission" date="2018-03" db="EMBL/GenBank/DDBJ databases">
        <title>Draft genome sequences of four Enterococcus mundtii strains isolated from beef slaughterhouses in Kenya.</title>
        <authorList>
            <person name="Wambui J."/>
            <person name="Stevens M."/>
            <person name="Njage P."/>
            <person name="Stephan R."/>
            <person name="Tasara T."/>
        </authorList>
    </citation>
    <scope>NUCLEOTIDE SEQUENCE [LARGE SCALE GENOMIC DNA]</scope>
    <source>
        <strain evidence="2 3">H18-EM</strain>
    </source>
</reference>
<keyword evidence="1" id="KW-1133">Transmembrane helix</keyword>
<dbReference type="AlphaFoldDB" id="A0A2T5DBH2"/>